<feature type="chain" id="PRO_5012073702" description="Phosphate transporter" evidence="8">
    <location>
        <begin position="22"/>
        <end position="505"/>
    </location>
</feature>
<evidence type="ECO:0000256" key="5">
    <source>
        <dbReference type="ARBA" id="ARBA00022989"/>
    </source>
</evidence>
<gene>
    <name evidence="9" type="ORF">AYI68_g3481</name>
</gene>
<dbReference type="PANTHER" id="PTHR11101:SF80">
    <property type="entry name" value="PHOSPHATE TRANSPORTER"/>
    <property type="match status" value="1"/>
</dbReference>
<comment type="subcellular location">
    <subcellularLocation>
        <location evidence="1 7">Membrane</location>
        <topology evidence="1 7">Multi-pass membrane protein</topology>
    </subcellularLocation>
</comment>
<feature type="transmembrane region" description="Helical" evidence="7">
    <location>
        <begin position="473"/>
        <end position="500"/>
    </location>
</feature>
<name>A0A1R0GZS1_9FUNG</name>
<keyword evidence="3 7" id="KW-0592">Phosphate transport</keyword>
<evidence type="ECO:0000256" key="1">
    <source>
        <dbReference type="ARBA" id="ARBA00004141"/>
    </source>
</evidence>
<dbReference type="EMBL" id="LSSL01001568">
    <property type="protein sequence ID" value="OLY82400.1"/>
    <property type="molecule type" value="Genomic_DNA"/>
</dbReference>
<feature type="signal peptide" evidence="8">
    <location>
        <begin position="1"/>
        <end position="21"/>
    </location>
</feature>
<protein>
    <recommendedName>
        <fullName evidence="7">Phosphate transporter</fullName>
    </recommendedName>
</protein>
<keyword evidence="10" id="KW-1185">Reference proteome</keyword>
<feature type="transmembrane region" description="Helical" evidence="7">
    <location>
        <begin position="385"/>
        <end position="406"/>
    </location>
</feature>
<dbReference type="Proteomes" id="UP000187455">
    <property type="component" value="Unassembled WGS sequence"/>
</dbReference>
<dbReference type="OrthoDB" id="260807at2759"/>
<comment type="similarity">
    <text evidence="7">Belongs to the inorganic phosphate transporter (PiT) (TC 2.A.20) family.</text>
</comment>
<evidence type="ECO:0000256" key="7">
    <source>
        <dbReference type="RuleBase" id="RU363058"/>
    </source>
</evidence>
<comment type="caution">
    <text evidence="9">The sequence shown here is derived from an EMBL/GenBank/DDBJ whole genome shotgun (WGS) entry which is preliminary data.</text>
</comment>
<keyword evidence="8" id="KW-0732">Signal</keyword>
<keyword evidence="2 7" id="KW-0813">Transport</keyword>
<evidence type="ECO:0000256" key="4">
    <source>
        <dbReference type="ARBA" id="ARBA00022692"/>
    </source>
</evidence>
<keyword evidence="4 7" id="KW-0812">Transmembrane</keyword>
<evidence type="ECO:0000313" key="9">
    <source>
        <dbReference type="EMBL" id="OLY82400.1"/>
    </source>
</evidence>
<organism evidence="9 10">
    <name type="scientific">Smittium mucronatum</name>
    <dbReference type="NCBI Taxonomy" id="133383"/>
    <lineage>
        <taxon>Eukaryota</taxon>
        <taxon>Fungi</taxon>
        <taxon>Fungi incertae sedis</taxon>
        <taxon>Zoopagomycota</taxon>
        <taxon>Kickxellomycotina</taxon>
        <taxon>Harpellomycetes</taxon>
        <taxon>Harpellales</taxon>
        <taxon>Legeriomycetaceae</taxon>
        <taxon>Smittium</taxon>
    </lineage>
</organism>
<comment type="function">
    <text evidence="7">Sodium-phosphate symporter.</text>
</comment>
<dbReference type="GO" id="GO:0016020">
    <property type="term" value="C:membrane"/>
    <property type="evidence" value="ECO:0007669"/>
    <property type="project" value="UniProtKB-SubCell"/>
</dbReference>
<evidence type="ECO:0000256" key="2">
    <source>
        <dbReference type="ARBA" id="ARBA00022448"/>
    </source>
</evidence>
<dbReference type="AlphaFoldDB" id="A0A1R0GZS1"/>
<evidence type="ECO:0000256" key="6">
    <source>
        <dbReference type="ARBA" id="ARBA00023136"/>
    </source>
</evidence>
<keyword evidence="6 7" id="KW-0472">Membrane</keyword>
<feature type="transmembrane region" description="Helical" evidence="7">
    <location>
        <begin position="45"/>
        <end position="64"/>
    </location>
</feature>
<sequence>MDPHQFTFIFVLAMIFSFADAFGIGANDVANSFATSVSSGSLSMTQAICIAIVTEFCGAFFLGSETSSTISGGIIDSKNFYPQPGLLMLGMTISVLSSAIWVIFSTSFGWPVSSTHSIIGAIIGMGIAAFGSSSVKWGYDGVAKIVTSWFISPIISAVVASTIYLFTKYLILEKQNSFHRGLKAIPIYIFITFWINLTFIVSNFLSKKKSKKVSFGETIGISAISSFGVAIISYFFYSTWLRRKIINHEDMKLWHILVSPFIGPQPVINESTELTTLNTNDISDDAAQQKAFKLPTRIQKFKKLAFGSFKKDVRNIENPSLTDIHSRAKRYDSDTELLFEFIQVLTACAASFSHGSNDVANAVGPLTTVYHIWKDGQVPEKDTPVSTWTLVFCAIGIDLGLATYGYKIMRTLGNNITYTSPSRGFAAELGTSLTIVTASKLGLPVSTTHCITGAIVGVGLCNGDWKAINWKMFAIIFLSWVITLPVAGLISGIIFAFVAYSPMKF</sequence>
<feature type="transmembrane region" description="Helical" evidence="7">
    <location>
        <begin position="142"/>
        <end position="165"/>
    </location>
</feature>
<dbReference type="GO" id="GO:0035435">
    <property type="term" value="P:phosphate ion transmembrane transport"/>
    <property type="evidence" value="ECO:0007669"/>
    <property type="project" value="TreeGrafter"/>
</dbReference>
<evidence type="ECO:0000256" key="3">
    <source>
        <dbReference type="ARBA" id="ARBA00022592"/>
    </source>
</evidence>
<accession>A0A1R0GZS1</accession>
<proteinExistence type="inferred from homology"/>
<dbReference type="STRING" id="133383.A0A1R0GZS1"/>
<evidence type="ECO:0000313" key="10">
    <source>
        <dbReference type="Proteomes" id="UP000187455"/>
    </source>
</evidence>
<keyword evidence="5 7" id="KW-1133">Transmembrane helix</keyword>
<feature type="transmembrane region" description="Helical" evidence="7">
    <location>
        <begin position="85"/>
        <end position="104"/>
    </location>
</feature>
<feature type="transmembrane region" description="Helical" evidence="7">
    <location>
        <begin position="110"/>
        <end position="130"/>
    </location>
</feature>
<reference evidence="9 10" key="1">
    <citation type="journal article" date="2016" name="Mol. Biol. Evol.">
        <title>Genome-Wide Survey of Gut Fungi (Harpellales) Reveals the First Horizontally Transferred Ubiquitin Gene from a Mosquito Host.</title>
        <authorList>
            <person name="Wang Y."/>
            <person name="White M.M."/>
            <person name="Kvist S."/>
            <person name="Moncalvo J.M."/>
        </authorList>
    </citation>
    <scope>NUCLEOTIDE SEQUENCE [LARGE SCALE GENOMIC DNA]</scope>
    <source>
        <strain evidence="9 10">ALG-7-W6</strain>
    </source>
</reference>
<dbReference type="PANTHER" id="PTHR11101">
    <property type="entry name" value="PHOSPHATE TRANSPORTER"/>
    <property type="match status" value="1"/>
</dbReference>
<feature type="transmembrane region" description="Helical" evidence="7">
    <location>
        <begin position="218"/>
        <end position="237"/>
    </location>
</feature>
<dbReference type="InterPro" id="IPR001204">
    <property type="entry name" value="Phos_transporter"/>
</dbReference>
<feature type="transmembrane region" description="Helical" evidence="7">
    <location>
        <begin position="185"/>
        <end position="206"/>
    </location>
</feature>
<evidence type="ECO:0000256" key="8">
    <source>
        <dbReference type="SAM" id="SignalP"/>
    </source>
</evidence>
<dbReference type="Pfam" id="PF01384">
    <property type="entry name" value="PHO4"/>
    <property type="match status" value="1"/>
</dbReference>
<dbReference type="GO" id="GO:0005315">
    <property type="term" value="F:phosphate transmembrane transporter activity"/>
    <property type="evidence" value="ECO:0007669"/>
    <property type="project" value="InterPro"/>
</dbReference>